<accession>A0A3M9YNI2</accession>
<dbReference type="EMBL" id="RBVV01000002">
    <property type="protein sequence ID" value="RNJ61148.1"/>
    <property type="molecule type" value="Genomic_DNA"/>
</dbReference>
<dbReference type="RefSeq" id="XP_028499306.1">
    <property type="nucleotide sequence ID" value="XM_028637750.1"/>
</dbReference>
<evidence type="ECO:0000313" key="3">
    <source>
        <dbReference type="Proteomes" id="UP000267145"/>
    </source>
</evidence>
<dbReference type="AlphaFoldDB" id="A0A3M9YNI2"/>
<gene>
    <name evidence="2" type="ORF">D7B24_003563</name>
</gene>
<feature type="non-terminal residue" evidence="2">
    <location>
        <position position="61"/>
    </location>
</feature>
<protein>
    <submittedName>
        <fullName evidence="2">Uncharacterized protein</fullName>
    </submittedName>
</protein>
<evidence type="ECO:0000256" key="1">
    <source>
        <dbReference type="SAM" id="MobiDB-lite"/>
    </source>
</evidence>
<evidence type="ECO:0000313" key="2">
    <source>
        <dbReference type="EMBL" id="RNJ61148.1"/>
    </source>
</evidence>
<keyword evidence="3" id="KW-1185">Reference proteome</keyword>
<reference evidence="2 3" key="1">
    <citation type="submission" date="2018-10" db="EMBL/GenBank/DDBJ databases">
        <title>Genome sequence of Verticillium nonalfalfae VnAa140.</title>
        <authorList>
            <person name="Stajich J.E."/>
            <person name="Kasson M.T."/>
        </authorList>
    </citation>
    <scope>NUCLEOTIDE SEQUENCE [LARGE SCALE GENOMIC DNA]</scope>
    <source>
        <strain evidence="2 3">VnAa140</strain>
    </source>
</reference>
<dbReference type="GeneID" id="39607252"/>
<feature type="region of interest" description="Disordered" evidence="1">
    <location>
        <begin position="1"/>
        <end position="27"/>
    </location>
</feature>
<sequence>MVICGSVEPDPSPAPRDDGGGGGGCGCGTRAALPAHGARIPAPPGVLLVGAAPLPAAHGAA</sequence>
<organism evidence="2 3">
    <name type="scientific">Verticillium nonalfalfae</name>
    <dbReference type="NCBI Taxonomy" id="1051616"/>
    <lineage>
        <taxon>Eukaryota</taxon>
        <taxon>Fungi</taxon>
        <taxon>Dikarya</taxon>
        <taxon>Ascomycota</taxon>
        <taxon>Pezizomycotina</taxon>
        <taxon>Sordariomycetes</taxon>
        <taxon>Hypocreomycetidae</taxon>
        <taxon>Glomerellales</taxon>
        <taxon>Plectosphaerellaceae</taxon>
        <taxon>Verticillium</taxon>
    </lineage>
</organism>
<comment type="caution">
    <text evidence="2">The sequence shown here is derived from an EMBL/GenBank/DDBJ whole genome shotgun (WGS) entry which is preliminary data.</text>
</comment>
<dbReference type="Proteomes" id="UP000267145">
    <property type="component" value="Unassembled WGS sequence"/>
</dbReference>
<proteinExistence type="predicted"/>
<name>A0A3M9YNI2_9PEZI</name>